<reference evidence="1 2" key="1">
    <citation type="submission" date="2019-01" db="EMBL/GenBank/DDBJ databases">
        <title>Nocardioides guangzhouensis sp. nov., an actinobacterium isolated from soil.</title>
        <authorList>
            <person name="Fu Y."/>
            <person name="Cai Y."/>
            <person name="Lin Z."/>
            <person name="Chen P."/>
        </authorList>
    </citation>
    <scope>NUCLEOTIDE SEQUENCE [LARGE SCALE GENOMIC DNA]</scope>
    <source>
        <strain evidence="1 2">130</strain>
    </source>
</reference>
<dbReference type="AlphaFoldDB" id="A0A4Q4ZC03"/>
<dbReference type="Gene3D" id="3.40.190.10">
    <property type="entry name" value="Periplasmic binding protein-like II"/>
    <property type="match status" value="1"/>
</dbReference>
<gene>
    <name evidence="1" type="ORF">EKO23_12250</name>
</gene>
<evidence type="ECO:0000313" key="2">
    <source>
        <dbReference type="Proteomes" id="UP000295198"/>
    </source>
</evidence>
<name>A0A4Q4ZC03_9ACTN</name>
<accession>A0A4Q4ZC03</accession>
<organism evidence="1 2">
    <name type="scientific">Nocardioides guangzhouensis</name>
    <dbReference type="NCBI Taxonomy" id="2497878"/>
    <lineage>
        <taxon>Bacteria</taxon>
        <taxon>Bacillati</taxon>
        <taxon>Actinomycetota</taxon>
        <taxon>Actinomycetes</taxon>
        <taxon>Propionibacteriales</taxon>
        <taxon>Nocardioidaceae</taxon>
        <taxon>Nocardioides</taxon>
    </lineage>
</organism>
<comment type="caution">
    <text evidence="1">The sequence shown here is derived from an EMBL/GenBank/DDBJ whole genome shotgun (WGS) entry which is preliminary data.</text>
</comment>
<dbReference type="InterPro" id="IPR050490">
    <property type="entry name" value="Bact_solute-bd_prot1"/>
</dbReference>
<dbReference type="Proteomes" id="UP000295198">
    <property type="component" value="Unassembled WGS sequence"/>
</dbReference>
<proteinExistence type="predicted"/>
<dbReference type="InterPro" id="IPR006059">
    <property type="entry name" value="SBP"/>
</dbReference>
<dbReference type="PANTHER" id="PTHR43649">
    <property type="entry name" value="ARABINOSE-BINDING PROTEIN-RELATED"/>
    <property type="match status" value="1"/>
</dbReference>
<evidence type="ECO:0000313" key="1">
    <source>
        <dbReference type="EMBL" id="RYP85527.1"/>
    </source>
</evidence>
<dbReference type="PANTHER" id="PTHR43649:SF12">
    <property type="entry name" value="DIACETYLCHITOBIOSE BINDING PROTEIN DASA"/>
    <property type="match status" value="1"/>
</dbReference>
<protein>
    <submittedName>
        <fullName evidence="1">Extracellular solute-binding protein</fullName>
    </submittedName>
</protein>
<sequence>MRNTATTAPVRRVRRVTLEGARRRRGAMSPHCRAHRRSRPAVRVACPDIVGPHVVIREGFRVRRAASFVCAVVLASMLAACTSDDEPTPDPVGTKDDPVKLSFMTYGPDEEVEAYESIVEDFNETHDGVEVKLHHVDNQDAALRALRAGVNPDVFLLARRDLAEIVRDQRNQPVDELLDSRGVDFGDYYKRDALQAFSLDDRLQCMPYGVSPMVIYYNTNLIDFETMKEQGLPAPGPESTSWNFEQFSAAADYATRRGTKGVYVAASLQGLAPFVYSGGGQVFDDPKEPTTLTLSDDSSREALGTTMELLRTDRLTLSPRQLRRKSALQRFKEGKLGMIAGYRDLVPELRKTPSLSFDVMPMPAIESSRTVGTTTGLCMSSEPSSVSAAADFIVDAISTESVSRVAEAGYLVPSNNEVAESDAFLQPDRLPAHPEVFNKSVRDIVISPPDVDLKRLEQVIHPGIYRLFYARILNIEAVTESIDEASRSVVGAGENSTDE</sequence>
<dbReference type="Pfam" id="PF13416">
    <property type="entry name" value="SBP_bac_8"/>
    <property type="match status" value="1"/>
</dbReference>
<keyword evidence="2" id="KW-1185">Reference proteome</keyword>
<dbReference type="EMBL" id="SDKM01000016">
    <property type="protein sequence ID" value="RYP85527.1"/>
    <property type="molecule type" value="Genomic_DNA"/>
</dbReference>
<dbReference type="OrthoDB" id="3655235at2"/>
<dbReference type="SUPFAM" id="SSF53850">
    <property type="entry name" value="Periplasmic binding protein-like II"/>
    <property type="match status" value="1"/>
</dbReference>